<dbReference type="AlphaFoldDB" id="A0A6H1P4Z3"/>
<accession>A0A6H1P4Z3</accession>
<protein>
    <recommendedName>
        <fullName evidence="3">Replication protein</fullName>
    </recommendedName>
</protein>
<dbReference type="EMBL" id="CP051128">
    <property type="protein sequence ID" value="QIZ08487.1"/>
    <property type="molecule type" value="Genomic_DNA"/>
</dbReference>
<organism evidence="1 2">
    <name type="scientific">Priestia megaterium</name>
    <name type="common">Bacillus megaterium</name>
    <dbReference type="NCBI Taxonomy" id="1404"/>
    <lineage>
        <taxon>Bacteria</taxon>
        <taxon>Bacillati</taxon>
        <taxon>Bacillota</taxon>
        <taxon>Bacilli</taxon>
        <taxon>Bacillales</taxon>
        <taxon>Bacillaceae</taxon>
        <taxon>Priestia</taxon>
    </lineage>
</organism>
<evidence type="ECO:0008006" key="3">
    <source>
        <dbReference type="Google" id="ProtNLM"/>
    </source>
</evidence>
<evidence type="ECO:0000313" key="1">
    <source>
        <dbReference type="EMBL" id="QIZ08487.1"/>
    </source>
</evidence>
<name>A0A6H1P4Z3_PRIMG</name>
<sequence length="157" mass="18394">MALHNKPLPNDKRQLLEANNYEMYNLDLLRKVFPRIFAEHDCQFDRKQRKPQIRDIVALYFYLLSYVDGVHTRQDGTRSERFGASFPSIAKITDDLGIAEKRIKPLVDILEDNGLIRQKQVWNGKWYFVSFCPRISDDGYIVSADGEKVVPDYRDSH</sequence>
<reference evidence="1 2" key="2">
    <citation type="submission" date="2020-04" db="EMBL/GenBank/DDBJ databases">
        <authorList>
            <person name="Fomenkov A."/>
            <person name="Anton B.P."/>
            <person name="Roberts R.J."/>
        </authorList>
    </citation>
    <scope>NUCLEOTIDE SEQUENCE [LARGE SCALE GENOMIC DNA]</scope>
    <source>
        <strain evidence="1 2">S2</strain>
    </source>
</reference>
<evidence type="ECO:0000313" key="2">
    <source>
        <dbReference type="Proteomes" id="UP000501868"/>
    </source>
</evidence>
<dbReference type="Proteomes" id="UP000501868">
    <property type="component" value="Chromosome"/>
</dbReference>
<reference evidence="1 2" key="1">
    <citation type="submission" date="2020-04" db="EMBL/GenBank/DDBJ databases">
        <title>Genome-Wide Identification of 5-Methylcytosine Sites in Bacterial Genomes By High-Throughput Sequencing of MspJI Restriction Fragments.</title>
        <authorList>
            <person name="Wu V."/>
        </authorList>
    </citation>
    <scope>NUCLEOTIDE SEQUENCE [LARGE SCALE GENOMIC DNA]</scope>
    <source>
        <strain evidence="1 2">S2</strain>
    </source>
</reference>
<proteinExistence type="predicted"/>
<gene>
    <name evidence="1" type="ORF">HFZ78_18705</name>
</gene>